<name>A0ABT0ZUC0_9PSEU</name>
<comment type="caution">
    <text evidence="2">The sequence shown here is derived from an EMBL/GenBank/DDBJ whole genome shotgun (WGS) entry which is preliminary data.</text>
</comment>
<reference evidence="2" key="1">
    <citation type="submission" date="2021-04" db="EMBL/GenBank/DDBJ databases">
        <title>Pseudonocardia sp. nov., isolated from sandy soil of mangrove forest.</title>
        <authorList>
            <person name="Zan Z."/>
            <person name="Huang R."/>
            <person name="Liu W."/>
        </authorList>
    </citation>
    <scope>NUCLEOTIDE SEQUENCE</scope>
    <source>
        <strain evidence="2">S2-4</strain>
    </source>
</reference>
<gene>
    <name evidence="2" type="ORF">KDL28_04615</name>
</gene>
<accession>A0ABT0ZUC0</accession>
<organism evidence="2 3">
    <name type="scientific">Pseudonocardia humida</name>
    <dbReference type="NCBI Taxonomy" id="2800819"/>
    <lineage>
        <taxon>Bacteria</taxon>
        <taxon>Bacillati</taxon>
        <taxon>Actinomycetota</taxon>
        <taxon>Actinomycetes</taxon>
        <taxon>Pseudonocardiales</taxon>
        <taxon>Pseudonocardiaceae</taxon>
        <taxon>Pseudonocardia</taxon>
    </lineage>
</organism>
<feature type="transmembrane region" description="Helical" evidence="1">
    <location>
        <begin position="45"/>
        <end position="63"/>
    </location>
</feature>
<dbReference type="Proteomes" id="UP001165283">
    <property type="component" value="Unassembled WGS sequence"/>
</dbReference>
<evidence type="ECO:0000313" key="2">
    <source>
        <dbReference type="EMBL" id="MCO1654331.1"/>
    </source>
</evidence>
<keyword evidence="1" id="KW-0812">Transmembrane</keyword>
<evidence type="ECO:0000313" key="3">
    <source>
        <dbReference type="Proteomes" id="UP001165283"/>
    </source>
</evidence>
<keyword evidence="3" id="KW-1185">Reference proteome</keyword>
<keyword evidence="1" id="KW-1133">Transmembrane helix</keyword>
<proteinExistence type="predicted"/>
<protein>
    <submittedName>
        <fullName evidence="2">Uncharacterized protein</fullName>
    </submittedName>
</protein>
<dbReference type="EMBL" id="JAGSOV010000010">
    <property type="protein sequence ID" value="MCO1654331.1"/>
    <property type="molecule type" value="Genomic_DNA"/>
</dbReference>
<dbReference type="RefSeq" id="WP_252435947.1">
    <property type="nucleotide sequence ID" value="NZ_JAGSOV010000010.1"/>
</dbReference>
<feature type="transmembrane region" description="Helical" evidence="1">
    <location>
        <begin position="17"/>
        <end position="39"/>
    </location>
</feature>
<keyword evidence="1" id="KW-0472">Membrane</keyword>
<sequence length="80" mass="8311">MSDPHQVDDAGSRATTLALLIAADVLLVLTLVVVLSLAVQAKAGVVMLLVVGAATALVVVRHVQFARSGRRARGIARQRG</sequence>
<evidence type="ECO:0000256" key="1">
    <source>
        <dbReference type="SAM" id="Phobius"/>
    </source>
</evidence>